<evidence type="ECO:0000313" key="2">
    <source>
        <dbReference type="EMBL" id="GAG26553.1"/>
    </source>
</evidence>
<dbReference type="SUPFAM" id="SSF53098">
    <property type="entry name" value="Ribonuclease H-like"/>
    <property type="match status" value="1"/>
</dbReference>
<gene>
    <name evidence="2" type="ORF">S01H1_55629</name>
</gene>
<dbReference type="InterPro" id="IPR012337">
    <property type="entry name" value="RNaseH-like_sf"/>
</dbReference>
<feature type="non-terminal residue" evidence="2">
    <location>
        <position position="1"/>
    </location>
</feature>
<dbReference type="Gene3D" id="3.30.420.10">
    <property type="entry name" value="Ribonuclease H-like superfamily/Ribonuclease H"/>
    <property type="match status" value="1"/>
</dbReference>
<dbReference type="InterPro" id="IPR036397">
    <property type="entry name" value="RNaseH_sf"/>
</dbReference>
<reference evidence="2" key="1">
    <citation type="journal article" date="2014" name="Front. Microbiol.">
        <title>High frequency of phylogenetically diverse reductive dehalogenase-homologous genes in deep subseafloor sedimentary metagenomes.</title>
        <authorList>
            <person name="Kawai M."/>
            <person name="Futagami T."/>
            <person name="Toyoda A."/>
            <person name="Takaki Y."/>
            <person name="Nishi S."/>
            <person name="Hori S."/>
            <person name="Arai W."/>
            <person name="Tsubouchi T."/>
            <person name="Morono Y."/>
            <person name="Uchiyama I."/>
            <person name="Ito T."/>
            <person name="Fujiyama A."/>
            <person name="Inagaki F."/>
            <person name="Takami H."/>
        </authorList>
    </citation>
    <scope>NUCLEOTIDE SEQUENCE</scope>
    <source>
        <strain evidence="2">Expedition CK06-06</strain>
    </source>
</reference>
<dbReference type="AlphaFoldDB" id="X0WPW6"/>
<dbReference type="PROSITE" id="PS51975">
    <property type="entry name" value="RNASE_H_2"/>
    <property type="match status" value="1"/>
</dbReference>
<accession>X0WPW6</accession>
<dbReference type="CDD" id="cd06590">
    <property type="entry name" value="RNase_HII_bacteria_HIII_like"/>
    <property type="match status" value="1"/>
</dbReference>
<protein>
    <recommendedName>
        <fullName evidence="1">RNase H type-2 domain-containing protein</fullName>
    </recommendedName>
</protein>
<comment type="caution">
    <text evidence="2">The sequence shown here is derived from an EMBL/GenBank/DDBJ whole genome shotgun (WGS) entry which is preliminary data.</text>
</comment>
<dbReference type="GO" id="GO:0003676">
    <property type="term" value="F:nucleic acid binding"/>
    <property type="evidence" value="ECO:0007669"/>
    <property type="project" value="InterPro"/>
</dbReference>
<proteinExistence type="predicted"/>
<dbReference type="EMBL" id="BARS01036172">
    <property type="protein sequence ID" value="GAG26553.1"/>
    <property type="molecule type" value="Genomic_DNA"/>
</dbReference>
<dbReference type="Pfam" id="PF01351">
    <property type="entry name" value="RNase_HII"/>
    <property type="match status" value="1"/>
</dbReference>
<dbReference type="InterPro" id="IPR024567">
    <property type="entry name" value="RNase_HII/HIII_dom"/>
</dbReference>
<organism evidence="2">
    <name type="scientific">marine sediment metagenome</name>
    <dbReference type="NCBI Taxonomy" id="412755"/>
    <lineage>
        <taxon>unclassified sequences</taxon>
        <taxon>metagenomes</taxon>
        <taxon>ecological metagenomes</taxon>
    </lineage>
</organism>
<sequence length="145" mass="16445">GPERYNELYTKLRNLNKILAWAHSRAIENILEEVNCSVAVTDQFGDKSFVLNALMKKGREIELIQRPKAEEDLAVAAASILARAEFLRRLYFLSQDVGMDLPKGSSSLVDEAGLRLVKLHKVEILDKVAKKHFKITRRILASLKE</sequence>
<dbReference type="GO" id="GO:0004523">
    <property type="term" value="F:RNA-DNA hybrid ribonuclease activity"/>
    <property type="evidence" value="ECO:0007669"/>
    <property type="project" value="InterPro"/>
</dbReference>
<evidence type="ECO:0000259" key="1">
    <source>
        <dbReference type="PROSITE" id="PS51975"/>
    </source>
</evidence>
<feature type="domain" description="RNase H type-2" evidence="1">
    <location>
        <begin position="1"/>
        <end position="145"/>
    </location>
</feature>
<name>X0WPW6_9ZZZZ</name>